<dbReference type="SUPFAM" id="SSF53335">
    <property type="entry name" value="S-adenosyl-L-methionine-dependent methyltransferases"/>
    <property type="match status" value="1"/>
</dbReference>
<dbReference type="InterPro" id="IPR029063">
    <property type="entry name" value="SAM-dependent_MTases_sf"/>
</dbReference>
<dbReference type="PANTHER" id="PTHR43542">
    <property type="entry name" value="METHYLTRANSFERASE"/>
    <property type="match status" value="1"/>
</dbReference>
<comment type="caution">
    <text evidence="3">The sequence shown here is derived from an EMBL/GenBank/DDBJ whole genome shotgun (WGS) entry which is preliminary data.</text>
</comment>
<dbReference type="Pfam" id="PF03602">
    <property type="entry name" value="Cons_hypoth95"/>
    <property type="match status" value="1"/>
</dbReference>
<evidence type="ECO:0000256" key="1">
    <source>
        <dbReference type="ARBA" id="ARBA00022603"/>
    </source>
</evidence>
<evidence type="ECO:0000256" key="2">
    <source>
        <dbReference type="ARBA" id="ARBA00022679"/>
    </source>
</evidence>
<dbReference type="EMBL" id="JABEMB010000001">
    <property type="protein sequence ID" value="NNH02562.1"/>
    <property type="molecule type" value="Genomic_DNA"/>
</dbReference>
<organism evidence="3 4">
    <name type="scientific">Microbacterium ulmi</name>
    <dbReference type="NCBI Taxonomy" id="179095"/>
    <lineage>
        <taxon>Bacteria</taxon>
        <taxon>Bacillati</taxon>
        <taxon>Actinomycetota</taxon>
        <taxon>Actinomycetes</taxon>
        <taxon>Micrococcales</taxon>
        <taxon>Microbacteriaceae</taxon>
        <taxon>Microbacterium</taxon>
    </lineage>
</organism>
<name>A0A7Y2PZS6_9MICO</name>
<evidence type="ECO:0000313" key="3">
    <source>
        <dbReference type="EMBL" id="NNH02562.1"/>
    </source>
</evidence>
<dbReference type="PIRSF" id="PIRSF004553">
    <property type="entry name" value="CHP00095"/>
    <property type="match status" value="1"/>
</dbReference>
<sequence length="200" mass="20757">MRWSPTTRRYRDGVTRIISGRAGGTVLDVPPAGTRPTSDRARESLFSALESADTVARARVVDLYAGSGALGLEALSRGAASVDLVELNGRAAAIAERNAARVAKALGADAAVRVHRSTVAAFLARAAGPFDLVLLDPPYELGETELAAALTALAPLLAPGGVVVIERASRSPEPALPPGLAVSRSKRYGDTTMWWASATA</sequence>
<protein>
    <submittedName>
        <fullName evidence="3">16S rRNA (Guanine(966)-N(2))-methyltransferase RsmD</fullName>
        <ecNumber evidence="3">2.1.1.171</ecNumber>
    </submittedName>
</protein>
<dbReference type="CDD" id="cd02440">
    <property type="entry name" value="AdoMet_MTases"/>
    <property type="match status" value="1"/>
</dbReference>
<dbReference type="InterPro" id="IPR004398">
    <property type="entry name" value="RNA_MeTrfase_RsmD"/>
</dbReference>
<dbReference type="Gene3D" id="3.40.50.150">
    <property type="entry name" value="Vaccinia Virus protein VP39"/>
    <property type="match status" value="1"/>
</dbReference>
<keyword evidence="4" id="KW-1185">Reference proteome</keyword>
<reference evidence="3 4" key="1">
    <citation type="submission" date="2020-05" db="EMBL/GenBank/DDBJ databases">
        <title>MicrobeNet Type strains.</title>
        <authorList>
            <person name="Nicholson A.C."/>
        </authorList>
    </citation>
    <scope>NUCLEOTIDE SEQUENCE [LARGE SCALE GENOMIC DNA]</scope>
    <source>
        <strain evidence="3 4">JCM 14282</strain>
    </source>
</reference>
<dbReference type="EC" id="2.1.1.171" evidence="3"/>
<dbReference type="PROSITE" id="PS00092">
    <property type="entry name" value="N6_MTASE"/>
    <property type="match status" value="1"/>
</dbReference>
<dbReference type="AlphaFoldDB" id="A0A7Y2PZS6"/>
<dbReference type="GO" id="GO:0052913">
    <property type="term" value="F:16S rRNA (guanine(966)-N(2))-methyltransferase activity"/>
    <property type="evidence" value="ECO:0007669"/>
    <property type="project" value="UniProtKB-EC"/>
</dbReference>
<keyword evidence="1 3" id="KW-0489">Methyltransferase</keyword>
<dbReference type="InterPro" id="IPR002052">
    <property type="entry name" value="DNA_methylase_N6_adenine_CS"/>
</dbReference>
<proteinExistence type="predicted"/>
<gene>
    <name evidence="3" type="primary">rsmD</name>
    <name evidence="3" type="ORF">HLA99_01595</name>
</gene>
<dbReference type="Proteomes" id="UP000543598">
    <property type="component" value="Unassembled WGS sequence"/>
</dbReference>
<accession>A0A7Y2PZS6</accession>
<dbReference type="NCBIfam" id="TIGR00095">
    <property type="entry name" value="16S rRNA (guanine(966)-N(2))-methyltransferase RsmD"/>
    <property type="match status" value="1"/>
</dbReference>
<evidence type="ECO:0000313" key="4">
    <source>
        <dbReference type="Proteomes" id="UP000543598"/>
    </source>
</evidence>
<keyword evidence="2 3" id="KW-0808">Transferase</keyword>
<dbReference type="GO" id="GO:0003676">
    <property type="term" value="F:nucleic acid binding"/>
    <property type="evidence" value="ECO:0007669"/>
    <property type="project" value="InterPro"/>
</dbReference>
<dbReference type="PANTHER" id="PTHR43542:SF1">
    <property type="entry name" value="METHYLTRANSFERASE"/>
    <property type="match status" value="1"/>
</dbReference>